<evidence type="ECO:0000313" key="1">
    <source>
        <dbReference type="EMBL" id="TKY91533.1"/>
    </source>
</evidence>
<evidence type="ECO:0000313" key="2">
    <source>
        <dbReference type="Proteomes" id="UP000315423"/>
    </source>
</evidence>
<sequence length="922" mass="101472">MALKEIILIFAVMLSVLVLTGTGYAMTSPPAEEWNRTCELSGITSVESFQQTADAGYILAGNTRTNAAFVLKTGPTGSEQWNKTFGGKFSDNRAVSILQTFDGGYLITGSTSTCRNDCPDDVWLIKMSAQGQEQWNLTLGRTGYEEMVFVRQTTDGGYILIENTDSHTLFSDISFVKVDSNGNMQWNNTLGGIGQDKAYSVSQVPGGYIIAGHTDSYGAGDFDFWLVKTDTKGEEQWNNTYGGYYGDWVYSLQQTHDYGYIIAGVTNSFGASHLDFFLVKTDSNGTEQWYRTFGGVGHEFNPSVRLSPDGGYILGGRTFSFDDADYWLIKTDEDGNVQWDRTFEGSGLDSFQQTPDGGYIIKGDFYDPSKNFGVKKALIKTDSNGNEQWNITIEGDELDSVLQTGNGGYILAGTKDSKLLLVKLVKLMAERPAPTAQFTYDPGNPVANQSITFDASASFDPYGNITYFQWDMGDGSYVNTTQRTVMHSYDEGGNYIVGLTVTGSNDEVSSITREIIVQQSGPPIMRWNKTFGGGGDDRVYSLEYTSDGGYILAGSSRFFTGKRIDTDAMLVKTDLNGNMQWQRTIGGDDHDTVDSIQQTHDGDYIMVGTTESYGFGTIDLWLVKTDAKGIEQWNRTFGGGDIDEDISFLQTLDGGYIMVGTTRSYVTGSYDIWMMKTDAKGIEQWNRTFGGEDYDDTAPSVLQASDSGYIIAGDTKSYGAGSDDFWLLKTDPEGTEQWNRTFGGDSFDWLYSFQQTFDGGYILGGDTRSFGTGSFDFWLVKTDNNGIELWNRTFGSDDHDTVYSVQQTPDGGFILLGVTGSCDSYDCWLVKTDSEGEEMWNRTFGHDEDNIPRSILQTTDGGYIIAGETGSEGAKPYDAWLFRTDADGYVQWETTLGGPGRDVAKFVLLAPDGGLVVAGDKD</sequence>
<feature type="non-terminal residue" evidence="1">
    <location>
        <position position="922"/>
    </location>
</feature>
<dbReference type="Proteomes" id="UP000315423">
    <property type="component" value="Unassembled WGS sequence"/>
</dbReference>
<accession>A0AC61SA06</accession>
<dbReference type="EMBL" id="QYBA01000178">
    <property type="protein sequence ID" value="TKY91533.1"/>
    <property type="molecule type" value="Genomic_DNA"/>
</dbReference>
<gene>
    <name evidence="1" type="ORF">C5S46_05355</name>
</gene>
<reference evidence="1" key="1">
    <citation type="submission" date="2018-09" db="EMBL/GenBank/DDBJ databases">
        <title>A genomic encyclopedia of anaerobic methanotrophic archaea.</title>
        <authorList>
            <person name="Skennerton C.T."/>
            <person name="Chadwick G.L."/>
            <person name="Laso-Perez R."/>
            <person name="Leu A.O."/>
            <person name="Speth D.R."/>
            <person name="Yu H."/>
            <person name="Morgan-Lang C."/>
            <person name="Hatzenpichler R."/>
            <person name="Goudeau D."/>
            <person name="Malmstrom R."/>
            <person name="Woyke T."/>
            <person name="Hallam S."/>
            <person name="Tyson G.W."/>
            <person name="Wegener G."/>
            <person name="Boetius A."/>
            <person name="Orphan V.J."/>
        </authorList>
    </citation>
    <scope>NUCLEOTIDE SEQUENCE</scope>
    <source>
        <strain evidence="1">CONS3730D10UFb2</strain>
    </source>
</reference>
<organism evidence="1 2">
    <name type="scientific">Candidatus Methanomarinus sp</name>
    <dbReference type="NCBI Taxonomy" id="3386244"/>
    <lineage>
        <taxon>Archaea</taxon>
        <taxon>Methanobacteriati</taxon>
        <taxon>Methanobacteriota</taxon>
        <taxon>Stenosarchaea group</taxon>
        <taxon>Methanomicrobia</taxon>
        <taxon>Methanosarcinales</taxon>
        <taxon>ANME-2 cluster</taxon>
        <taxon>Candidatus Methanocomedenaceae</taxon>
        <taxon>Candidatus Methanomarinus</taxon>
    </lineage>
</organism>
<protein>
    <submittedName>
        <fullName evidence="1">PKD domain-containing protein</fullName>
    </submittedName>
</protein>
<name>A0AC61SA06_9EURY</name>
<proteinExistence type="predicted"/>
<comment type="caution">
    <text evidence="1">The sequence shown here is derived from an EMBL/GenBank/DDBJ whole genome shotgun (WGS) entry which is preliminary data.</text>
</comment>